<dbReference type="Gene3D" id="3.40.605.10">
    <property type="entry name" value="Aldehyde Dehydrogenase, Chain A, domain 1"/>
    <property type="match status" value="1"/>
</dbReference>
<dbReference type="GO" id="GO:0004029">
    <property type="term" value="F:aldehyde dehydrogenase (NAD+) activity"/>
    <property type="evidence" value="ECO:0007669"/>
    <property type="project" value="TreeGrafter"/>
</dbReference>
<dbReference type="PIRSF" id="PIRSF036492">
    <property type="entry name" value="ALDH"/>
    <property type="match status" value="1"/>
</dbReference>
<evidence type="ECO:0000313" key="9">
    <source>
        <dbReference type="EMBL" id="KAB1153900.1"/>
    </source>
</evidence>
<dbReference type="InterPro" id="IPR016160">
    <property type="entry name" value="Ald_DH_CS_CYS"/>
</dbReference>
<sequence length="457" mass="51395">MNIKDLVQSQKKYFSQQHTKDISFRKDALKRLQKEIIKREDDIIKALHDDFKKSEYEAVMTETSIVLAELKMAIKNIHSWSKPKRVLPSLLNFPSSAKIYKEPYGIVLIIAPWNYPYQLAFAPLLGAIAAGNTVVLKPSELTPHVSKITKEIVEAVFDKNHVAVIEGGVDVAQELLAQRWDYIFFTGSVPVGRIVAKAAAEHITPVTLELGGKSPCIVDETANIKLAAKRLVWGKFLNGGQTCIAPDYLLIHKAVKDKFTTHFKEELIKAYGENPQKSEDYPRIVNTRNFDRLALMLDNENFIIGGQTNREDRYIAPTIIDEPSLDSEVMKGEIFGPIFPLISYENEEDIAKILANYDKPLALYVFTTRTRFAKKIIATYSFGGGTINDTTIHFANHRLPFGGVGESGIGGYHGKQTFDTFSHNKGVVTRGNWLDIPTRYAPYKGKLKQLKSLMKFG</sequence>
<dbReference type="AlphaFoldDB" id="A0A7J5A8K9"/>
<dbReference type="FunFam" id="3.40.605.10:FF:000004">
    <property type="entry name" value="Aldehyde dehydrogenase"/>
    <property type="match status" value="1"/>
</dbReference>
<proteinExistence type="inferred from homology"/>
<dbReference type="PANTHER" id="PTHR43570">
    <property type="entry name" value="ALDEHYDE DEHYDROGENASE"/>
    <property type="match status" value="1"/>
</dbReference>
<keyword evidence="3" id="KW-0520">NAD</keyword>
<dbReference type="Proteomes" id="UP000467305">
    <property type="component" value="Unassembled WGS sequence"/>
</dbReference>
<evidence type="ECO:0000256" key="7">
    <source>
        <dbReference type="RuleBase" id="RU003345"/>
    </source>
</evidence>
<dbReference type="Pfam" id="PF00171">
    <property type="entry name" value="Aldedh"/>
    <property type="match status" value="1"/>
</dbReference>
<keyword evidence="2 4" id="KW-0560">Oxidoreductase</keyword>
<evidence type="ECO:0000259" key="8">
    <source>
        <dbReference type="Pfam" id="PF00171"/>
    </source>
</evidence>
<organism evidence="9 10">
    <name type="scientific">Tenacibaculum aiptasiae</name>
    <dbReference type="NCBI Taxonomy" id="426481"/>
    <lineage>
        <taxon>Bacteria</taxon>
        <taxon>Pseudomonadati</taxon>
        <taxon>Bacteroidota</taxon>
        <taxon>Flavobacteriia</taxon>
        <taxon>Flavobacteriales</taxon>
        <taxon>Flavobacteriaceae</taxon>
        <taxon>Tenacibaculum</taxon>
    </lineage>
</organism>
<dbReference type="OrthoDB" id="9762913at2"/>
<dbReference type="PROSITE" id="PS00687">
    <property type="entry name" value="ALDEHYDE_DEHYDR_GLU"/>
    <property type="match status" value="1"/>
</dbReference>
<dbReference type="RefSeq" id="WP_150901020.1">
    <property type="nucleotide sequence ID" value="NZ_WAAU01000030.1"/>
</dbReference>
<dbReference type="GO" id="GO:0005737">
    <property type="term" value="C:cytoplasm"/>
    <property type="evidence" value="ECO:0007669"/>
    <property type="project" value="TreeGrafter"/>
</dbReference>
<dbReference type="InterPro" id="IPR012394">
    <property type="entry name" value="Aldehyde_DH_NAD(P)"/>
</dbReference>
<evidence type="ECO:0000256" key="3">
    <source>
        <dbReference type="ARBA" id="ARBA00023027"/>
    </source>
</evidence>
<dbReference type="InterPro" id="IPR029510">
    <property type="entry name" value="Ald_DH_CS_GLU"/>
</dbReference>
<feature type="active site" evidence="5">
    <location>
        <position position="243"/>
    </location>
</feature>
<evidence type="ECO:0000256" key="4">
    <source>
        <dbReference type="PIRNR" id="PIRNR036492"/>
    </source>
</evidence>
<dbReference type="PROSITE" id="PS00070">
    <property type="entry name" value="ALDEHYDE_DEHYDR_CYS"/>
    <property type="match status" value="1"/>
</dbReference>
<dbReference type="InterPro" id="IPR015590">
    <property type="entry name" value="Aldehyde_DH_dom"/>
</dbReference>
<keyword evidence="10" id="KW-1185">Reference proteome</keyword>
<comment type="similarity">
    <text evidence="1 4 7">Belongs to the aldehyde dehydrogenase family.</text>
</comment>
<dbReference type="PANTHER" id="PTHR43570:SF16">
    <property type="entry name" value="ALDEHYDE DEHYDROGENASE TYPE III, ISOFORM Q"/>
    <property type="match status" value="1"/>
</dbReference>
<name>A0A7J5A8K9_9FLAO</name>
<gene>
    <name evidence="9" type="ORF">F7018_15550</name>
</gene>
<feature type="domain" description="Aldehyde dehydrogenase" evidence="8">
    <location>
        <begin position="3"/>
        <end position="425"/>
    </location>
</feature>
<dbReference type="InterPro" id="IPR016162">
    <property type="entry name" value="Ald_DH_N"/>
</dbReference>
<dbReference type="InterPro" id="IPR016161">
    <property type="entry name" value="Ald_DH/histidinol_DH"/>
</dbReference>
<dbReference type="CDD" id="cd07136">
    <property type="entry name" value="ALDH_YwdH-P39616"/>
    <property type="match status" value="1"/>
</dbReference>
<comment type="caution">
    <text evidence="9">The sequence shown here is derived from an EMBL/GenBank/DDBJ whole genome shotgun (WGS) entry which is preliminary data.</text>
</comment>
<feature type="active site" evidence="5 6">
    <location>
        <position position="209"/>
    </location>
</feature>
<dbReference type="EMBL" id="WAAU01000030">
    <property type="protein sequence ID" value="KAB1153900.1"/>
    <property type="molecule type" value="Genomic_DNA"/>
</dbReference>
<evidence type="ECO:0000313" key="10">
    <source>
        <dbReference type="Proteomes" id="UP000467305"/>
    </source>
</evidence>
<dbReference type="Gene3D" id="3.40.309.10">
    <property type="entry name" value="Aldehyde Dehydrogenase, Chain A, domain 2"/>
    <property type="match status" value="1"/>
</dbReference>
<evidence type="ECO:0000256" key="6">
    <source>
        <dbReference type="PROSITE-ProRule" id="PRU10007"/>
    </source>
</evidence>
<protein>
    <recommendedName>
        <fullName evidence="4">Aldehyde dehydrogenase</fullName>
    </recommendedName>
</protein>
<dbReference type="FunFam" id="3.40.309.10:FF:000003">
    <property type="entry name" value="Aldehyde dehydrogenase"/>
    <property type="match status" value="1"/>
</dbReference>
<dbReference type="SUPFAM" id="SSF53720">
    <property type="entry name" value="ALDH-like"/>
    <property type="match status" value="1"/>
</dbReference>
<dbReference type="InterPro" id="IPR016163">
    <property type="entry name" value="Ald_DH_C"/>
</dbReference>
<evidence type="ECO:0000256" key="1">
    <source>
        <dbReference type="ARBA" id="ARBA00009986"/>
    </source>
</evidence>
<accession>A0A7J5A8K9</accession>
<evidence type="ECO:0000256" key="2">
    <source>
        <dbReference type="ARBA" id="ARBA00023002"/>
    </source>
</evidence>
<dbReference type="GO" id="GO:0006081">
    <property type="term" value="P:aldehyde metabolic process"/>
    <property type="evidence" value="ECO:0007669"/>
    <property type="project" value="InterPro"/>
</dbReference>
<evidence type="ECO:0000256" key="5">
    <source>
        <dbReference type="PIRSR" id="PIRSR036492-1"/>
    </source>
</evidence>
<reference evidence="9 10" key="1">
    <citation type="submission" date="2019-09" db="EMBL/GenBank/DDBJ databases">
        <authorList>
            <person name="Cao W.R."/>
        </authorList>
    </citation>
    <scope>NUCLEOTIDE SEQUENCE [LARGE SCALE GENOMIC DNA]</scope>
    <source>
        <strain evidence="10">a4</strain>
    </source>
</reference>